<evidence type="ECO:0000256" key="2">
    <source>
        <dbReference type="SAM" id="SignalP"/>
    </source>
</evidence>
<gene>
    <name evidence="4" type="ORF">Lqua_0487</name>
    <name evidence="5" type="ORF">NCTC12376_03564</name>
</gene>
<accession>A0A378P8Z6</accession>
<name>A0A378P8Z6_9GAMM</name>
<keyword evidence="1 5" id="KW-0378">Hydrolase</keyword>
<reference evidence="4 6" key="1">
    <citation type="submission" date="2015-11" db="EMBL/GenBank/DDBJ databases">
        <title>Genomic analysis of 38 Legionella species identifies large and diverse effector repertoires.</title>
        <authorList>
            <person name="Burstein D."/>
            <person name="Amaro F."/>
            <person name="Zusman T."/>
            <person name="Lifshitz Z."/>
            <person name="Cohen O."/>
            <person name="Gilbert J.A."/>
            <person name="Pupko T."/>
            <person name="Shuman H.A."/>
            <person name="Segal G."/>
        </authorList>
    </citation>
    <scope>NUCLEOTIDE SEQUENCE [LARGE SCALE GENOMIC DNA]</scope>
    <source>
        <strain evidence="4 6">ATCC 49507</strain>
    </source>
</reference>
<dbReference type="AlphaFoldDB" id="A0A378P8Z6"/>
<protein>
    <submittedName>
        <fullName evidence="5">Dienelactone hydrolase family protein</fullName>
    </submittedName>
</protein>
<sequence>MMFFHPKMLFILFILLVCTEVLAHNEDYVFDPNDPHHSLYIPDATMRSPAILLLHASTGIEKVNYDWATRLKEHGYVVYMIDSFKPRGWEDRRSVGWERATQAQLDDIVPAYEYLKQLPSVDPDRIGLLGFSMGGFDVLKIMALSQQDPKPYQKLSFKAAASFYGVCHRLEEGTKLRAITKLFIGENDDRATTQDCVQLVDHSTGSNQNVSIQIYENALHGFDNFEFPVSKEVIDEKGEHYHIGFNEAARAQALKDLPEFFDGYLKINHENK</sequence>
<dbReference type="PANTHER" id="PTHR22946">
    <property type="entry name" value="DIENELACTONE HYDROLASE DOMAIN-CONTAINING PROTEIN-RELATED"/>
    <property type="match status" value="1"/>
</dbReference>
<evidence type="ECO:0000256" key="1">
    <source>
        <dbReference type="ARBA" id="ARBA00022801"/>
    </source>
</evidence>
<evidence type="ECO:0000313" key="7">
    <source>
        <dbReference type="Proteomes" id="UP000254230"/>
    </source>
</evidence>
<dbReference type="Gene3D" id="3.40.50.1820">
    <property type="entry name" value="alpha/beta hydrolase"/>
    <property type="match status" value="1"/>
</dbReference>
<dbReference type="PANTHER" id="PTHR22946:SF9">
    <property type="entry name" value="POLYKETIDE TRANSFERASE AF380"/>
    <property type="match status" value="1"/>
</dbReference>
<dbReference type="STRING" id="45072.Lqua_0487"/>
<dbReference type="GO" id="GO:0052689">
    <property type="term" value="F:carboxylic ester hydrolase activity"/>
    <property type="evidence" value="ECO:0007669"/>
    <property type="project" value="UniProtKB-ARBA"/>
</dbReference>
<dbReference type="InterPro" id="IPR029058">
    <property type="entry name" value="AB_hydrolase_fold"/>
</dbReference>
<keyword evidence="2" id="KW-0732">Signal</keyword>
<proteinExistence type="predicted"/>
<dbReference type="EMBL" id="UGOW01000003">
    <property type="protein sequence ID" value="STY83098.1"/>
    <property type="molecule type" value="Genomic_DNA"/>
</dbReference>
<feature type="signal peptide" evidence="2">
    <location>
        <begin position="1"/>
        <end position="23"/>
    </location>
</feature>
<dbReference type="EMBL" id="LNYR01000003">
    <property type="protein sequence ID" value="KTD54048.1"/>
    <property type="molecule type" value="Genomic_DNA"/>
</dbReference>
<keyword evidence="6" id="KW-1185">Reference proteome</keyword>
<dbReference type="Pfam" id="PF01738">
    <property type="entry name" value="DLH"/>
    <property type="match status" value="1"/>
</dbReference>
<dbReference type="SUPFAM" id="SSF53474">
    <property type="entry name" value="alpha/beta-Hydrolases"/>
    <property type="match status" value="1"/>
</dbReference>
<dbReference type="Proteomes" id="UP000054639">
    <property type="component" value="Unassembled WGS sequence"/>
</dbReference>
<evidence type="ECO:0000313" key="5">
    <source>
        <dbReference type="EMBL" id="STY83098.1"/>
    </source>
</evidence>
<dbReference type="InterPro" id="IPR050261">
    <property type="entry name" value="FrsA_esterase"/>
</dbReference>
<feature type="domain" description="Dienelactone hydrolase" evidence="3">
    <location>
        <begin position="39"/>
        <end position="264"/>
    </location>
</feature>
<dbReference type="Proteomes" id="UP000254230">
    <property type="component" value="Unassembled WGS sequence"/>
</dbReference>
<dbReference type="InterPro" id="IPR002925">
    <property type="entry name" value="Dienelactn_hydro"/>
</dbReference>
<evidence type="ECO:0000259" key="3">
    <source>
        <dbReference type="Pfam" id="PF01738"/>
    </source>
</evidence>
<evidence type="ECO:0000313" key="6">
    <source>
        <dbReference type="Proteomes" id="UP000054639"/>
    </source>
</evidence>
<feature type="chain" id="PRO_5016804290" evidence="2">
    <location>
        <begin position="24"/>
        <end position="272"/>
    </location>
</feature>
<dbReference type="RefSeq" id="WP_238585517.1">
    <property type="nucleotide sequence ID" value="NZ_CAAAIL010000009.1"/>
</dbReference>
<organism evidence="5 7">
    <name type="scientific">Legionella quateirensis</name>
    <dbReference type="NCBI Taxonomy" id="45072"/>
    <lineage>
        <taxon>Bacteria</taxon>
        <taxon>Pseudomonadati</taxon>
        <taxon>Pseudomonadota</taxon>
        <taxon>Gammaproteobacteria</taxon>
        <taxon>Legionellales</taxon>
        <taxon>Legionellaceae</taxon>
        <taxon>Legionella</taxon>
    </lineage>
</organism>
<reference evidence="5 7" key="2">
    <citation type="submission" date="2018-06" db="EMBL/GenBank/DDBJ databases">
        <authorList>
            <consortium name="Pathogen Informatics"/>
            <person name="Doyle S."/>
        </authorList>
    </citation>
    <scope>NUCLEOTIDE SEQUENCE [LARGE SCALE GENOMIC DNA]</scope>
    <source>
        <strain evidence="5 7">NCTC12376</strain>
    </source>
</reference>
<evidence type="ECO:0000313" key="4">
    <source>
        <dbReference type="EMBL" id="KTD54048.1"/>
    </source>
</evidence>